<dbReference type="PANTHER" id="PTHR42870">
    <property type="entry name" value="ACETYL-COA C-ACETYLTRANSFERASE"/>
    <property type="match status" value="1"/>
</dbReference>
<evidence type="ECO:0000313" key="3">
    <source>
        <dbReference type="Proteomes" id="UP000198802"/>
    </source>
</evidence>
<keyword evidence="3" id="KW-1185">Reference proteome</keyword>
<proteinExistence type="predicted"/>
<dbReference type="Pfam" id="PF22691">
    <property type="entry name" value="Thiolase_C_1"/>
    <property type="match status" value="1"/>
</dbReference>
<dbReference type="SUPFAM" id="SSF53901">
    <property type="entry name" value="Thiolase-like"/>
    <property type="match status" value="2"/>
</dbReference>
<dbReference type="PANTHER" id="PTHR42870:SF1">
    <property type="entry name" value="NON-SPECIFIC LIPID-TRANSFER PROTEIN-LIKE 2"/>
    <property type="match status" value="1"/>
</dbReference>
<name>A0A0S4QHF5_9ACTN</name>
<gene>
    <name evidence="2" type="ORF">Ga0074812_103341</name>
</gene>
<keyword evidence="2" id="KW-0808">Transferase</keyword>
<dbReference type="InterPro" id="IPR016039">
    <property type="entry name" value="Thiolase-like"/>
</dbReference>
<reference evidence="3" key="1">
    <citation type="submission" date="2015-11" db="EMBL/GenBank/DDBJ databases">
        <authorList>
            <person name="Varghese N."/>
        </authorList>
    </citation>
    <scope>NUCLEOTIDE SEQUENCE [LARGE SCALE GENOMIC DNA]</scope>
    <source>
        <strain evidence="3">DSM 45899</strain>
    </source>
</reference>
<dbReference type="CDD" id="cd00829">
    <property type="entry name" value="SCP-x_thiolase"/>
    <property type="match status" value="1"/>
</dbReference>
<dbReference type="Proteomes" id="UP000198802">
    <property type="component" value="Unassembled WGS sequence"/>
</dbReference>
<dbReference type="GO" id="GO:0016747">
    <property type="term" value="F:acyltransferase activity, transferring groups other than amino-acyl groups"/>
    <property type="evidence" value="ECO:0007669"/>
    <property type="project" value="InterPro"/>
</dbReference>
<dbReference type="PIRSF" id="PIRSF000429">
    <property type="entry name" value="Ac-CoA_Ac_transf"/>
    <property type="match status" value="1"/>
</dbReference>
<evidence type="ECO:0000313" key="2">
    <source>
        <dbReference type="EMBL" id="CUU54851.1"/>
    </source>
</evidence>
<accession>A0A0S4QHF5</accession>
<dbReference type="AlphaFoldDB" id="A0A0S4QHF5"/>
<dbReference type="InterPro" id="IPR055140">
    <property type="entry name" value="Thiolase_C_2"/>
</dbReference>
<dbReference type="EMBL" id="FAOZ01000003">
    <property type="protein sequence ID" value="CUU54851.1"/>
    <property type="molecule type" value="Genomic_DNA"/>
</dbReference>
<feature type="domain" description="Thiolase C-terminal" evidence="1">
    <location>
        <begin position="259"/>
        <end position="383"/>
    </location>
</feature>
<dbReference type="InterPro" id="IPR002155">
    <property type="entry name" value="Thiolase"/>
</dbReference>
<dbReference type="Gene3D" id="3.40.47.10">
    <property type="match status" value="1"/>
</dbReference>
<protein>
    <submittedName>
        <fullName evidence="2">Acetyl-CoA acetyltransferase</fullName>
    </submittedName>
</protein>
<evidence type="ECO:0000259" key="1">
    <source>
        <dbReference type="Pfam" id="PF22691"/>
    </source>
</evidence>
<organism evidence="2 3">
    <name type="scientific">Parafrankia irregularis</name>
    <dbReference type="NCBI Taxonomy" id="795642"/>
    <lineage>
        <taxon>Bacteria</taxon>
        <taxon>Bacillati</taxon>
        <taxon>Actinomycetota</taxon>
        <taxon>Actinomycetes</taxon>
        <taxon>Frankiales</taxon>
        <taxon>Frankiaceae</taxon>
        <taxon>Parafrankia</taxon>
    </lineage>
</organism>
<sequence length="394" mass="41409">MTAAERRAVISGIGQSAVGRRLGRDGLDLTIDAALDAIADAGLTVAQIDGLATYPGGIGYPAFSGPGSPAVQDALRLSLDWHSGGVEGPGQLQAVVNAMMAVSTGLARHVLVYRTVTEATAQGTGGRAGSGTGGGPATGAQQWTSPYRVYSAVNRLALYAQRHMHEFGTTAEQMAQIALNGRRNAGLNPKAVYREPLTLDQYLAARMISTPFRLYDCDVPVDGSTALVVSTVEHAREVDHPVARVEAVGTALRGRPSWEMWDDLTTMPARTAARHLWSRTDLRPADVDVAQLYDGFSWLAMSWLEALGFCGHGESGAFVEGGTRIALDGPLPLNTGGGQLSAGRLHGFGYLHEAVLQLRGEAEARQVPGRPEVAVVSNGGGPIAGCVLLTRLAH</sequence>
<dbReference type="RefSeq" id="WP_242666110.1">
    <property type="nucleotide sequence ID" value="NZ_FAOZ01000003.1"/>
</dbReference>